<dbReference type="Pfam" id="PF00071">
    <property type="entry name" value="Ras"/>
    <property type="match status" value="1"/>
</dbReference>
<dbReference type="SMART" id="SM00173">
    <property type="entry name" value="RAS"/>
    <property type="match status" value="1"/>
</dbReference>
<dbReference type="GO" id="GO:0003924">
    <property type="term" value="F:GTPase activity"/>
    <property type="evidence" value="ECO:0007669"/>
    <property type="project" value="InterPro"/>
</dbReference>
<dbReference type="PANTHER" id="PTHR47978">
    <property type="match status" value="1"/>
</dbReference>
<keyword evidence="3" id="KW-1185">Reference proteome</keyword>
<name>A0A1J4JLT5_9EUKA</name>
<proteinExistence type="predicted"/>
<dbReference type="FunFam" id="3.40.50.300:FF:000808">
    <property type="entry name" value="Small GTP-binding protein, putative"/>
    <property type="match status" value="1"/>
</dbReference>
<evidence type="ECO:0000313" key="3">
    <source>
        <dbReference type="Proteomes" id="UP000179807"/>
    </source>
</evidence>
<dbReference type="AlphaFoldDB" id="A0A1J4JLT5"/>
<protein>
    <submittedName>
        <fullName evidence="2">Ras-related protein Rab-5A</fullName>
    </submittedName>
</protein>
<reference evidence="2" key="1">
    <citation type="submission" date="2016-10" db="EMBL/GenBank/DDBJ databases">
        <authorList>
            <person name="Benchimol M."/>
            <person name="Almeida L.G."/>
            <person name="Vasconcelos A.T."/>
            <person name="Perreira-Neves A."/>
            <person name="Rosa I.A."/>
            <person name="Tasca T."/>
            <person name="Bogo M.R."/>
            <person name="de Souza W."/>
        </authorList>
    </citation>
    <scope>NUCLEOTIDE SEQUENCE [LARGE SCALE GENOMIC DNA]</scope>
    <source>
        <strain evidence="2">K</strain>
    </source>
</reference>
<evidence type="ECO:0000313" key="2">
    <source>
        <dbReference type="EMBL" id="OHS98236.1"/>
    </source>
</evidence>
<dbReference type="PROSITE" id="PS51420">
    <property type="entry name" value="RHO"/>
    <property type="match status" value="1"/>
</dbReference>
<sequence length="203" mass="22774">MENEVSRASIKAVILGDSSVGKSSIIAKYDTGMMPDHISPTVGAAYLSKIITYDDTEIELRIWDTAGQETYQSLTPIYFRNSSIGFVVFDITQRNTFESIPKWVSQLKEHAGSNILSVLVANKIDLDNNREIKQDEYMQFANQNDMIVTEVSAKSGLGIINMIDNAVSTFIKTNSDFRYEMYASKRKMEQKLTPHDTGKSSCC</sequence>
<dbReference type="VEuPathDB" id="TrichDB:TRFO_35391"/>
<dbReference type="NCBIfam" id="TIGR00231">
    <property type="entry name" value="small_GTP"/>
    <property type="match status" value="1"/>
</dbReference>
<dbReference type="OrthoDB" id="63533at2759"/>
<dbReference type="GO" id="GO:0005525">
    <property type="term" value="F:GTP binding"/>
    <property type="evidence" value="ECO:0007669"/>
    <property type="project" value="InterPro"/>
</dbReference>
<keyword evidence="1" id="KW-0547">Nucleotide-binding</keyword>
<dbReference type="SMART" id="SM00176">
    <property type="entry name" value="RAN"/>
    <property type="match status" value="1"/>
</dbReference>
<evidence type="ECO:0000256" key="1">
    <source>
        <dbReference type="ARBA" id="ARBA00022741"/>
    </source>
</evidence>
<dbReference type="InterPro" id="IPR027417">
    <property type="entry name" value="P-loop_NTPase"/>
</dbReference>
<dbReference type="SMART" id="SM00174">
    <property type="entry name" value="RHO"/>
    <property type="match status" value="1"/>
</dbReference>
<gene>
    <name evidence="2" type="primary">Rab5a</name>
    <name evidence="2" type="ORF">TRFO_35391</name>
</gene>
<comment type="caution">
    <text evidence="2">The sequence shown here is derived from an EMBL/GenBank/DDBJ whole genome shotgun (WGS) entry which is preliminary data.</text>
</comment>
<dbReference type="PROSITE" id="PS51419">
    <property type="entry name" value="RAB"/>
    <property type="match status" value="1"/>
</dbReference>
<dbReference type="GeneID" id="94844928"/>
<dbReference type="SUPFAM" id="SSF52540">
    <property type="entry name" value="P-loop containing nucleoside triphosphate hydrolases"/>
    <property type="match status" value="1"/>
</dbReference>
<dbReference type="InterPro" id="IPR001806">
    <property type="entry name" value="Small_GTPase"/>
</dbReference>
<dbReference type="SMART" id="SM00175">
    <property type="entry name" value="RAB"/>
    <property type="match status" value="1"/>
</dbReference>
<accession>A0A1J4JLT5</accession>
<dbReference type="RefSeq" id="XP_068351373.1">
    <property type="nucleotide sequence ID" value="XM_068510224.1"/>
</dbReference>
<organism evidence="2 3">
    <name type="scientific">Tritrichomonas foetus</name>
    <dbReference type="NCBI Taxonomy" id="1144522"/>
    <lineage>
        <taxon>Eukaryota</taxon>
        <taxon>Metamonada</taxon>
        <taxon>Parabasalia</taxon>
        <taxon>Tritrichomonadida</taxon>
        <taxon>Tritrichomonadidae</taxon>
        <taxon>Tritrichomonas</taxon>
    </lineage>
</organism>
<dbReference type="CDD" id="cd00154">
    <property type="entry name" value="Rab"/>
    <property type="match status" value="1"/>
</dbReference>
<dbReference type="PROSITE" id="PS51421">
    <property type="entry name" value="RAS"/>
    <property type="match status" value="1"/>
</dbReference>
<dbReference type="Proteomes" id="UP000179807">
    <property type="component" value="Unassembled WGS sequence"/>
</dbReference>
<dbReference type="Gene3D" id="3.40.50.300">
    <property type="entry name" value="P-loop containing nucleotide triphosphate hydrolases"/>
    <property type="match status" value="1"/>
</dbReference>
<dbReference type="InterPro" id="IPR005225">
    <property type="entry name" value="Small_GTP-bd"/>
</dbReference>
<dbReference type="PRINTS" id="PR00449">
    <property type="entry name" value="RASTRNSFRMNG"/>
</dbReference>
<dbReference type="EMBL" id="MLAK01001068">
    <property type="protein sequence ID" value="OHS98236.1"/>
    <property type="molecule type" value="Genomic_DNA"/>
</dbReference>